<gene>
    <name evidence="1" type="ORF">A2519_08110</name>
</gene>
<evidence type="ECO:0000313" key="1">
    <source>
        <dbReference type="EMBL" id="OGK00878.1"/>
    </source>
</evidence>
<evidence type="ECO:0000313" key="2">
    <source>
        <dbReference type="Proteomes" id="UP000179243"/>
    </source>
</evidence>
<reference evidence="1 2" key="1">
    <citation type="journal article" date="2016" name="Nat. Commun.">
        <title>Thousands of microbial genomes shed light on interconnected biogeochemical processes in an aquifer system.</title>
        <authorList>
            <person name="Anantharaman K."/>
            <person name="Brown C.T."/>
            <person name="Hug L.A."/>
            <person name="Sharon I."/>
            <person name="Castelle C.J."/>
            <person name="Probst A.J."/>
            <person name="Thomas B.C."/>
            <person name="Singh A."/>
            <person name="Wilkins M.J."/>
            <person name="Karaoz U."/>
            <person name="Brodie E.L."/>
            <person name="Williams K.H."/>
            <person name="Hubbard S.S."/>
            <person name="Banfield J.F."/>
        </authorList>
    </citation>
    <scope>NUCLEOTIDE SEQUENCE [LARGE SCALE GENOMIC DNA]</scope>
</reference>
<comment type="caution">
    <text evidence="1">The sequence shown here is derived from an EMBL/GenBank/DDBJ whole genome shotgun (WGS) entry which is preliminary data.</text>
</comment>
<organism evidence="1 2">
    <name type="scientific">Candidatus Raymondbacteria bacterium RIFOXYD12_FULL_49_13</name>
    <dbReference type="NCBI Taxonomy" id="1817890"/>
    <lineage>
        <taxon>Bacteria</taxon>
        <taxon>Raymondiibacteriota</taxon>
    </lineage>
</organism>
<proteinExistence type="predicted"/>
<dbReference type="Proteomes" id="UP000179243">
    <property type="component" value="Unassembled WGS sequence"/>
</dbReference>
<sequence>MLAPKDSISDLLPLFEWTPVPGVPYYHLLLSDQPIDFSTEGISNASFIWQVISSGNQIRYGSPDPSGIFPAPPPLTPGIQYQWVMLNNYGNTKEYTSIRAYNIPKIFVIKGSVNVTPPDTSTMKTLASGGVELHSFYDSTGIVSVDTTGSDSITLSWGRCTDPAFNLYKIYLYNVIFDSSTNSDAGIIIWSRNTLDTSVTIEARSFLADSVLHEWKVFVENTSGAGIASKKKAFFYNITGIGTIHYRTREIIGSDTVAVKFANVAITPLEGGGLPFDVPTNDQGIGSKSVLYGTYRIEANPDGYVPISRDITVTSTETDPSVYFTLERYSAGIFGVIKDSLNNTIANAKITAVSEYQDTFVTYSSSTGSFDLSVTPESWTVFAEKAGYQRSTEYSITVAADENKSPPPSGAVVLRKFKNLISGSVTNSVTYKPIINASVTLSRNGSFIRTAYSDNSGNYSFSVDQGTGYGLEVSREGFSSRIISNISVAGNVTYNVSLASGIGMINGIAYVTSHHLSATTNSFVTSGREGVVVAAISAARDTAAKGVTWRDNTYSLSLPAGTYTLVFSGDNLITDSISVLVTALQTLDTNVYLQEYATISGVIKALDLAGANLKVTVTAQGGILNGTYTVQSELATGEYTIPRLDSGSYTVTFGQNGYNTKSVTVGILDTTISGRSYLKSVLVPDDTLDAGDKTVSWQIDALGQTLLATNDSTSLVKIKFPSRLNLAYTQDFTNASPGTYVVGTMVINPSVINIDSLSLTLLTATTDTTIVLNHPLKHIALAIADTAGLTNDTVRLKLIVDDPLVIGTDVTSAAVYYRDQSENDFKSVSTFTRSGDTLVFKVLPTVDNSVMKYYFTARIGSIAYINRYKLFSTRIPSAARIKYISVEPYAWDQSSPAILPWNASVAFRVTCLNGSFLPVAPSRVSWNAPNRTGLTFTNRSSQSMNLSIARNTSINDTLVSAVRCTVVATGGWDTVVTTYFLVKKLRIDTLLIIGNSFDINSGEDASFGVVGVNIDSNQQFSAVAAWSADPALETPYGFAIDNSGTFRAPSHYINTVALAASAYGKTTQTDLKIKQFLAAGDSSWAGNGNGFLLTISSRVFPDAPQEFYLKEAALNTVAALKAVQQTIQVVSPVYTMSFSETYNTVPADTMNIYIDIPAIARGKEILVGRWNQRATTWETQTNVAYVDENLDVAPVSRATKMLFKTTTIGGAGDPEDGAEYALLVNSIDLGIYALKVGPSPFSPFVTVHAPNETPWKGCRVEFETASQKSIDVLSEATVFNTEGNMVVNLSTMDVGSGKLSTTGGFYGSKSFKRAYVWDGTNRNGRMSRNGRYFIRIMVDDGVDRVYRTVPVVLFK</sequence>
<accession>A0A1F7F2P9</accession>
<dbReference type="InterPro" id="IPR008969">
    <property type="entry name" value="CarboxyPept-like_regulatory"/>
</dbReference>
<dbReference type="Gene3D" id="2.60.40.1120">
    <property type="entry name" value="Carboxypeptidase-like, regulatory domain"/>
    <property type="match status" value="3"/>
</dbReference>
<dbReference type="Pfam" id="PF13620">
    <property type="entry name" value="CarboxypepD_reg"/>
    <property type="match status" value="2"/>
</dbReference>
<dbReference type="EMBL" id="MFYX01000139">
    <property type="protein sequence ID" value="OGK00878.1"/>
    <property type="molecule type" value="Genomic_DNA"/>
</dbReference>
<name>A0A1F7F2P9_UNCRA</name>
<dbReference type="SUPFAM" id="SSF49452">
    <property type="entry name" value="Starch-binding domain-like"/>
    <property type="match status" value="1"/>
</dbReference>
<dbReference type="InterPro" id="IPR013784">
    <property type="entry name" value="Carb-bd-like_fold"/>
</dbReference>
<dbReference type="GO" id="GO:0030246">
    <property type="term" value="F:carbohydrate binding"/>
    <property type="evidence" value="ECO:0007669"/>
    <property type="project" value="InterPro"/>
</dbReference>
<protein>
    <submittedName>
        <fullName evidence="1">Uncharacterized protein</fullName>
    </submittedName>
</protein>
<dbReference type="SUPFAM" id="SSF49464">
    <property type="entry name" value="Carboxypeptidase regulatory domain-like"/>
    <property type="match status" value="1"/>
</dbReference>